<dbReference type="Gene3D" id="3.30.40.10">
    <property type="entry name" value="Zinc/RING finger domain, C3HC4 (zinc finger)"/>
    <property type="match status" value="1"/>
</dbReference>
<accession>A0A0J7JUB4</accession>
<dbReference type="AlphaFoldDB" id="A0A0J7JUB4"/>
<feature type="domain" description="Zinc finger PHD-type" evidence="5">
    <location>
        <begin position="116"/>
        <end position="163"/>
    </location>
</feature>
<evidence type="ECO:0000256" key="3">
    <source>
        <dbReference type="ARBA" id="ARBA00022833"/>
    </source>
</evidence>
<keyword evidence="3" id="KW-0862">Zinc</keyword>
<dbReference type="InterPro" id="IPR001965">
    <property type="entry name" value="Znf_PHD"/>
</dbReference>
<dbReference type="Proteomes" id="UP000036403">
    <property type="component" value="Unassembled WGS sequence"/>
</dbReference>
<evidence type="ECO:0000256" key="4">
    <source>
        <dbReference type="SAM" id="MobiDB-lite"/>
    </source>
</evidence>
<dbReference type="SUPFAM" id="SSF57903">
    <property type="entry name" value="FYVE/PHD zinc finger"/>
    <property type="match status" value="1"/>
</dbReference>
<dbReference type="InterPro" id="IPR013083">
    <property type="entry name" value="Znf_RING/FYVE/PHD"/>
</dbReference>
<dbReference type="OrthoDB" id="6780977at2759"/>
<evidence type="ECO:0000313" key="7">
    <source>
        <dbReference type="Proteomes" id="UP000036403"/>
    </source>
</evidence>
<name>A0A0J7JUB4_LASNI</name>
<protein>
    <submittedName>
        <fullName evidence="6">Golgin imh1</fullName>
    </submittedName>
</protein>
<dbReference type="InterPro" id="IPR011011">
    <property type="entry name" value="Znf_FYVE_PHD"/>
</dbReference>
<keyword evidence="7" id="KW-1185">Reference proteome</keyword>
<evidence type="ECO:0000256" key="2">
    <source>
        <dbReference type="ARBA" id="ARBA00022771"/>
    </source>
</evidence>
<feature type="compositionally biased region" description="Basic residues" evidence="4">
    <location>
        <begin position="30"/>
        <end position="40"/>
    </location>
</feature>
<organism evidence="6 7">
    <name type="scientific">Lasius niger</name>
    <name type="common">Black garden ant</name>
    <dbReference type="NCBI Taxonomy" id="67767"/>
    <lineage>
        <taxon>Eukaryota</taxon>
        <taxon>Metazoa</taxon>
        <taxon>Ecdysozoa</taxon>
        <taxon>Arthropoda</taxon>
        <taxon>Hexapoda</taxon>
        <taxon>Insecta</taxon>
        <taxon>Pterygota</taxon>
        <taxon>Neoptera</taxon>
        <taxon>Endopterygota</taxon>
        <taxon>Hymenoptera</taxon>
        <taxon>Apocrita</taxon>
        <taxon>Aculeata</taxon>
        <taxon>Formicoidea</taxon>
        <taxon>Formicidae</taxon>
        <taxon>Formicinae</taxon>
        <taxon>Lasius</taxon>
        <taxon>Lasius</taxon>
    </lineage>
</organism>
<dbReference type="PaxDb" id="67767-A0A0J7JUB4"/>
<keyword evidence="2" id="KW-0863">Zinc-finger</keyword>
<dbReference type="EMBL" id="LBMM01033529">
    <property type="protein sequence ID" value="KMQ81609.1"/>
    <property type="molecule type" value="Genomic_DNA"/>
</dbReference>
<feature type="compositionally biased region" description="Polar residues" evidence="4">
    <location>
        <begin position="1"/>
        <end position="14"/>
    </location>
</feature>
<evidence type="ECO:0000313" key="6">
    <source>
        <dbReference type="EMBL" id="KMQ81609.1"/>
    </source>
</evidence>
<dbReference type="SMART" id="SM00249">
    <property type="entry name" value="PHD"/>
    <property type="match status" value="1"/>
</dbReference>
<evidence type="ECO:0000259" key="5">
    <source>
        <dbReference type="SMART" id="SM00249"/>
    </source>
</evidence>
<feature type="region of interest" description="Disordered" evidence="4">
    <location>
        <begin position="77"/>
        <end position="100"/>
    </location>
</feature>
<evidence type="ECO:0000256" key="1">
    <source>
        <dbReference type="ARBA" id="ARBA00022723"/>
    </source>
</evidence>
<reference evidence="6 7" key="1">
    <citation type="submission" date="2015-04" db="EMBL/GenBank/DDBJ databases">
        <title>Lasius niger genome sequencing.</title>
        <authorList>
            <person name="Konorov E.A."/>
            <person name="Nikitin M.A."/>
            <person name="Kirill M.V."/>
            <person name="Chang P."/>
        </authorList>
    </citation>
    <scope>NUCLEOTIDE SEQUENCE [LARGE SCALE GENOMIC DNA]</scope>
    <source>
        <tissue evidence="6">Whole</tissue>
    </source>
</reference>
<comment type="caution">
    <text evidence="6">The sequence shown here is derived from an EMBL/GenBank/DDBJ whole genome shotgun (WGS) entry which is preliminary data.</text>
</comment>
<dbReference type="GO" id="GO:0008270">
    <property type="term" value="F:zinc ion binding"/>
    <property type="evidence" value="ECO:0007669"/>
    <property type="project" value="UniProtKB-KW"/>
</dbReference>
<sequence>MISTDTSRPSTSFEVSPHDILPVPKVKPTIVKRKNNRRKGSAAVLTSSLYKSDLITATEEKKDKEKRKKIKLELRKEKDKKKKEAKTKKVEGKKKSKVTNRALCEDSDDSDVSDADCLFCGDYFSKSRENEGWIRCSSCLRWAHEACAGCDEEDNDFICDVCK</sequence>
<keyword evidence="1" id="KW-0479">Metal-binding</keyword>
<gene>
    <name evidence="6" type="ORF">RF55_25777</name>
</gene>
<proteinExistence type="predicted"/>
<feature type="compositionally biased region" description="Basic residues" evidence="4">
    <location>
        <begin position="78"/>
        <end position="98"/>
    </location>
</feature>
<feature type="region of interest" description="Disordered" evidence="4">
    <location>
        <begin position="1"/>
        <end position="42"/>
    </location>
</feature>